<sequence length="304" mass="33798">MDSCPQDPEPSLCTQIVSNPDISGIGVRVAIYAQTIISMSIASFLPYHEEAFRDTSRSSYIVSTSLMIASLIELKTHGLSLFDALIVTMLTTIMTAFVTANIAYSRTLGLSINISSFLFTTFWVYWGLQVWNDPKTFGIPEGEENCNASIDTVFVVFGQNVSVTNSGLRGFAMFIFAIGSISALAALWQCIKWTFLYAIGGAEKAKRAAAEEYVRKLRGQRNRSGTSVQHMSFFGGAAGMIYMIITTEQIVRRNQDVSTQVNDWSYSQTLAMIMLGQQLMDCCTYIRQEVEYKKKERARANGDV</sequence>
<evidence type="ECO:0000313" key="2">
    <source>
        <dbReference type="EMBL" id="QRW18192.1"/>
    </source>
</evidence>
<feature type="transmembrane region" description="Helical" evidence="1">
    <location>
        <begin position="110"/>
        <end position="128"/>
    </location>
</feature>
<evidence type="ECO:0008006" key="4">
    <source>
        <dbReference type="Google" id="ProtNLM"/>
    </source>
</evidence>
<dbReference type="EMBL" id="CP059660">
    <property type="protein sequence ID" value="QRW18192.1"/>
    <property type="molecule type" value="Genomic_DNA"/>
</dbReference>
<protein>
    <recommendedName>
        <fullName evidence="4">Transmembrane protein</fullName>
    </recommendedName>
</protein>
<dbReference type="RefSeq" id="XP_043178429.1">
    <property type="nucleotide sequence ID" value="XM_043322933.1"/>
</dbReference>
<dbReference type="KEGG" id="rsx:RhiXN_03116"/>
<organism evidence="2 3">
    <name type="scientific">Rhizoctonia solani</name>
    <dbReference type="NCBI Taxonomy" id="456999"/>
    <lineage>
        <taxon>Eukaryota</taxon>
        <taxon>Fungi</taxon>
        <taxon>Dikarya</taxon>
        <taxon>Basidiomycota</taxon>
        <taxon>Agaricomycotina</taxon>
        <taxon>Agaricomycetes</taxon>
        <taxon>Cantharellales</taxon>
        <taxon>Ceratobasidiaceae</taxon>
        <taxon>Rhizoctonia</taxon>
    </lineage>
</organism>
<keyword evidence="1" id="KW-1133">Transmembrane helix</keyword>
<proteinExistence type="predicted"/>
<feature type="transmembrane region" description="Helical" evidence="1">
    <location>
        <begin position="84"/>
        <end position="103"/>
    </location>
</feature>
<dbReference type="Proteomes" id="UP000650533">
    <property type="component" value="Chromosome 3"/>
</dbReference>
<feature type="transmembrane region" description="Helical" evidence="1">
    <location>
        <begin position="170"/>
        <end position="188"/>
    </location>
</feature>
<dbReference type="AlphaFoldDB" id="A0A8H8SV89"/>
<keyword evidence="1" id="KW-0812">Transmembrane</keyword>
<reference evidence="2" key="1">
    <citation type="submission" date="2020-05" db="EMBL/GenBank/DDBJ databases">
        <title>Evolutionary and genomic comparisons of hybrid uninucleate and nonhybrid Rhizoctonia fungi.</title>
        <authorList>
            <person name="Li C."/>
            <person name="Chen X."/>
        </authorList>
    </citation>
    <scope>NUCLEOTIDE SEQUENCE</scope>
    <source>
        <strain evidence="2">AG-1 IA</strain>
    </source>
</reference>
<dbReference type="GeneID" id="67025396"/>
<evidence type="ECO:0000313" key="3">
    <source>
        <dbReference type="Proteomes" id="UP000650533"/>
    </source>
</evidence>
<gene>
    <name evidence="2" type="ORF">RhiXN_03116</name>
</gene>
<name>A0A8H8SV89_9AGAM</name>
<keyword evidence="1" id="KW-0472">Membrane</keyword>
<accession>A0A8H8SV89</accession>
<evidence type="ECO:0000256" key="1">
    <source>
        <dbReference type="SAM" id="Phobius"/>
    </source>
</evidence>